<keyword evidence="4" id="KW-0804">Transcription</keyword>
<keyword evidence="5" id="KW-0539">Nucleus</keyword>
<proteinExistence type="predicted"/>
<evidence type="ECO:0000313" key="9">
    <source>
        <dbReference type="Proteomes" id="UP000001514"/>
    </source>
</evidence>
<feature type="region of interest" description="Disordered" evidence="6">
    <location>
        <begin position="277"/>
        <end position="298"/>
    </location>
</feature>
<dbReference type="PROSITE" id="PS50888">
    <property type="entry name" value="BHLH"/>
    <property type="match status" value="1"/>
</dbReference>
<evidence type="ECO:0000313" key="8">
    <source>
        <dbReference type="EMBL" id="EFJ24199.1"/>
    </source>
</evidence>
<accession>D8RUG4</accession>
<feature type="domain" description="BHLH" evidence="7">
    <location>
        <begin position="290"/>
        <end position="339"/>
    </location>
</feature>
<reference evidence="8 9" key="1">
    <citation type="journal article" date="2011" name="Science">
        <title>The Selaginella genome identifies genetic changes associated with the evolution of vascular plants.</title>
        <authorList>
            <person name="Banks J.A."/>
            <person name="Nishiyama T."/>
            <person name="Hasebe M."/>
            <person name="Bowman J.L."/>
            <person name="Gribskov M."/>
            <person name="dePamphilis C."/>
            <person name="Albert V.A."/>
            <person name="Aono N."/>
            <person name="Aoyama T."/>
            <person name="Ambrose B.A."/>
            <person name="Ashton N.W."/>
            <person name="Axtell M.J."/>
            <person name="Barker E."/>
            <person name="Barker M.S."/>
            <person name="Bennetzen J.L."/>
            <person name="Bonawitz N.D."/>
            <person name="Chapple C."/>
            <person name="Cheng C."/>
            <person name="Correa L.G."/>
            <person name="Dacre M."/>
            <person name="DeBarry J."/>
            <person name="Dreyer I."/>
            <person name="Elias M."/>
            <person name="Engstrom E.M."/>
            <person name="Estelle M."/>
            <person name="Feng L."/>
            <person name="Finet C."/>
            <person name="Floyd S.K."/>
            <person name="Frommer W.B."/>
            <person name="Fujita T."/>
            <person name="Gramzow L."/>
            <person name="Gutensohn M."/>
            <person name="Harholt J."/>
            <person name="Hattori M."/>
            <person name="Heyl A."/>
            <person name="Hirai T."/>
            <person name="Hiwatashi Y."/>
            <person name="Ishikawa M."/>
            <person name="Iwata M."/>
            <person name="Karol K.G."/>
            <person name="Koehler B."/>
            <person name="Kolukisaoglu U."/>
            <person name="Kubo M."/>
            <person name="Kurata T."/>
            <person name="Lalonde S."/>
            <person name="Li K."/>
            <person name="Li Y."/>
            <person name="Litt A."/>
            <person name="Lyons E."/>
            <person name="Manning G."/>
            <person name="Maruyama T."/>
            <person name="Michael T.P."/>
            <person name="Mikami K."/>
            <person name="Miyazaki S."/>
            <person name="Morinaga S."/>
            <person name="Murata T."/>
            <person name="Mueller-Roeber B."/>
            <person name="Nelson D.R."/>
            <person name="Obara M."/>
            <person name="Oguri Y."/>
            <person name="Olmstead R.G."/>
            <person name="Onodera N."/>
            <person name="Petersen B.L."/>
            <person name="Pils B."/>
            <person name="Prigge M."/>
            <person name="Rensing S.A."/>
            <person name="Riano-Pachon D.M."/>
            <person name="Roberts A.W."/>
            <person name="Sato Y."/>
            <person name="Scheller H.V."/>
            <person name="Schulz B."/>
            <person name="Schulz C."/>
            <person name="Shakirov E.V."/>
            <person name="Shibagaki N."/>
            <person name="Shinohara N."/>
            <person name="Shippen D.E."/>
            <person name="Soerensen I."/>
            <person name="Sotooka R."/>
            <person name="Sugimoto N."/>
            <person name="Sugita M."/>
            <person name="Sumikawa N."/>
            <person name="Tanurdzic M."/>
            <person name="Theissen G."/>
            <person name="Ulvskov P."/>
            <person name="Wakazuki S."/>
            <person name="Weng J.K."/>
            <person name="Willats W.W."/>
            <person name="Wipf D."/>
            <person name="Wolf P.G."/>
            <person name="Yang L."/>
            <person name="Zimmer A.D."/>
            <person name="Zhu Q."/>
            <person name="Mitros T."/>
            <person name="Hellsten U."/>
            <person name="Loque D."/>
            <person name="Otillar R."/>
            <person name="Salamov A."/>
            <person name="Schmutz J."/>
            <person name="Shapiro H."/>
            <person name="Lindquist E."/>
            <person name="Lucas S."/>
            <person name="Rokhsar D."/>
            <person name="Grigoriev I.V."/>
        </authorList>
    </citation>
    <scope>NUCLEOTIDE SEQUENCE [LARGE SCALE GENOMIC DNA]</scope>
</reference>
<dbReference type="GO" id="GO:0046983">
    <property type="term" value="F:protein dimerization activity"/>
    <property type="evidence" value="ECO:0007669"/>
    <property type="project" value="InterPro"/>
</dbReference>
<name>D8RUG4_SELML</name>
<evidence type="ECO:0000256" key="1">
    <source>
        <dbReference type="ARBA" id="ARBA00004123"/>
    </source>
</evidence>
<dbReference type="KEGG" id="smo:SELMODRAFT_415047"/>
<dbReference type="HOGENOM" id="CLU_524202_0_0_1"/>
<feature type="compositionally biased region" description="Low complexity" evidence="6">
    <location>
        <begin position="156"/>
        <end position="172"/>
    </location>
</feature>
<feature type="compositionally biased region" description="Basic and acidic residues" evidence="6">
    <location>
        <begin position="140"/>
        <end position="155"/>
    </location>
</feature>
<protein>
    <recommendedName>
        <fullName evidence="7">BHLH domain-containing protein</fullName>
    </recommendedName>
</protein>
<dbReference type="PANTHER" id="PTHR45914">
    <property type="entry name" value="TRANSCRIPTION FACTOR HEC3-RELATED"/>
    <property type="match status" value="1"/>
</dbReference>
<keyword evidence="2" id="KW-0805">Transcription regulation</keyword>
<dbReference type="SMART" id="SM00353">
    <property type="entry name" value="HLH"/>
    <property type="match status" value="1"/>
</dbReference>
<dbReference type="AlphaFoldDB" id="D8RUG4"/>
<evidence type="ECO:0000256" key="3">
    <source>
        <dbReference type="ARBA" id="ARBA00023125"/>
    </source>
</evidence>
<feature type="region of interest" description="Disordered" evidence="6">
    <location>
        <begin position="220"/>
        <end position="257"/>
    </location>
</feature>
<feature type="compositionally biased region" description="Gly residues" evidence="6">
    <location>
        <begin position="244"/>
        <end position="255"/>
    </location>
</feature>
<keyword evidence="9" id="KW-1185">Reference proteome</keyword>
<evidence type="ECO:0000256" key="2">
    <source>
        <dbReference type="ARBA" id="ARBA00023015"/>
    </source>
</evidence>
<feature type="compositionally biased region" description="Polar residues" evidence="6">
    <location>
        <begin position="220"/>
        <end position="243"/>
    </location>
</feature>
<dbReference type="FunFam" id="4.10.280.10:FF:000053">
    <property type="entry name" value="BHLH transcription factor"/>
    <property type="match status" value="1"/>
</dbReference>
<dbReference type="GO" id="GO:0005634">
    <property type="term" value="C:nucleus"/>
    <property type="evidence" value="ECO:0007669"/>
    <property type="project" value="UniProtKB-SubCell"/>
</dbReference>
<dbReference type="SUPFAM" id="SSF47459">
    <property type="entry name" value="HLH, helix-loop-helix DNA-binding domain"/>
    <property type="match status" value="1"/>
</dbReference>
<dbReference type="CDD" id="cd11454">
    <property type="entry name" value="bHLH_AtIND_like"/>
    <property type="match status" value="1"/>
</dbReference>
<organism evidence="9">
    <name type="scientific">Selaginella moellendorffii</name>
    <name type="common">Spikemoss</name>
    <dbReference type="NCBI Taxonomy" id="88036"/>
    <lineage>
        <taxon>Eukaryota</taxon>
        <taxon>Viridiplantae</taxon>
        <taxon>Streptophyta</taxon>
        <taxon>Embryophyta</taxon>
        <taxon>Tracheophyta</taxon>
        <taxon>Lycopodiopsida</taxon>
        <taxon>Selaginellales</taxon>
        <taxon>Selaginellaceae</taxon>
        <taxon>Selaginella</taxon>
    </lineage>
</organism>
<dbReference type="PANTHER" id="PTHR45914:SF12">
    <property type="entry name" value="TRANSCRIPTION FACTOR BHLH87"/>
    <property type="match status" value="1"/>
</dbReference>
<evidence type="ECO:0000256" key="5">
    <source>
        <dbReference type="ARBA" id="ARBA00023242"/>
    </source>
</evidence>
<keyword evidence="3" id="KW-0238">DNA-binding</keyword>
<comment type="subcellular location">
    <subcellularLocation>
        <location evidence="1">Nucleus</location>
    </subcellularLocation>
</comment>
<dbReference type="GO" id="GO:0003677">
    <property type="term" value="F:DNA binding"/>
    <property type="evidence" value="ECO:0007669"/>
    <property type="project" value="UniProtKB-KW"/>
</dbReference>
<evidence type="ECO:0000256" key="4">
    <source>
        <dbReference type="ARBA" id="ARBA00023163"/>
    </source>
</evidence>
<gene>
    <name evidence="8" type="ORF">SELMODRAFT_415047</name>
</gene>
<sequence length="520" mass="55176">MDSSSSEQLAGFGIVGHQFGSGASSYVLDMDRVEPPFLCAGEEHATDSSSQSSPAGAGISIDFGGGMESTEELHYLIHGGDRSVFDQLDIFGQHNFPPLLDPAAALGCGDAHHGQLPDLDELIQASGVDAVGSSSSDGEGVDHQHQHQHQQHEAVHASASSATSSASSDADVCPLGTSSSGATSVMQQAQAIQPGEPWAHRFPDVGFTSGMAAVPESKQGMFSASQGGSDMEQGSSQAPNEQHQGGGGGGGGGAGMENMRETLYRMAVWRPITATDCLGGSKPKRRNVRISSDPQTVAARHRRERISTKIRILQRLVPGGTKMDTASMLDEAIHYVKYLKSQVQAMEMLEQSSGDQPLLRNSSSAASLASTATAASQTAAPGICHLYNAHSGSGLLNGSIFWPQQFSMDSGGLLVQQILMKHLHRAGLPPPLSCGKDQAARERRIDDHMILCFALSQMEILGGTRHCPKAEDVIPLGPNLFMQGMFLYFVTMWICFGNTKEKCVALGWMTKIPSLVFVNN</sequence>
<feature type="compositionally biased region" description="Low complexity" evidence="6">
    <location>
        <begin position="129"/>
        <end position="138"/>
    </location>
</feature>
<dbReference type="Gene3D" id="4.10.280.10">
    <property type="entry name" value="Helix-loop-helix DNA-binding domain"/>
    <property type="match status" value="1"/>
</dbReference>
<dbReference type="Proteomes" id="UP000001514">
    <property type="component" value="Unassembled WGS sequence"/>
</dbReference>
<dbReference type="InParanoid" id="D8RUG4"/>
<dbReference type="EMBL" id="GL377590">
    <property type="protein sequence ID" value="EFJ24199.1"/>
    <property type="molecule type" value="Genomic_DNA"/>
</dbReference>
<dbReference type="InterPro" id="IPR011598">
    <property type="entry name" value="bHLH_dom"/>
</dbReference>
<evidence type="ECO:0000259" key="7">
    <source>
        <dbReference type="PROSITE" id="PS50888"/>
    </source>
</evidence>
<evidence type="ECO:0000256" key="6">
    <source>
        <dbReference type="SAM" id="MobiDB-lite"/>
    </source>
</evidence>
<dbReference type="InterPro" id="IPR045843">
    <property type="entry name" value="IND-like"/>
</dbReference>
<dbReference type="Pfam" id="PF23173">
    <property type="entry name" value="bHLH_SAC51"/>
    <property type="match status" value="1"/>
</dbReference>
<feature type="region of interest" description="Disordered" evidence="6">
    <location>
        <begin position="129"/>
        <end position="181"/>
    </location>
</feature>
<dbReference type="eggNOG" id="ENOG502RXGQ">
    <property type="taxonomic scope" value="Eukaryota"/>
</dbReference>
<dbReference type="GO" id="GO:0003700">
    <property type="term" value="F:DNA-binding transcription factor activity"/>
    <property type="evidence" value="ECO:0007669"/>
    <property type="project" value="InterPro"/>
</dbReference>
<dbReference type="InterPro" id="IPR036638">
    <property type="entry name" value="HLH_DNA-bd_sf"/>
</dbReference>
<dbReference type="Gramene" id="EFJ24199">
    <property type="protein sequence ID" value="EFJ24199"/>
    <property type="gene ID" value="SELMODRAFT_415047"/>
</dbReference>